<dbReference type="Proteomes" id="UP000244240">
    <property type="component" value="Unassembled WGS sequence"/>
</dbReference>
<protein>
    <submittedName>
        <fullName evidence="2">Ferredoxin</fullName>
    </submittedName>
</protein>
<accession>A0A2T6C8M3</accession>
<dbReference type="CDD" id="cd00207">
    <property type="entry name" value="fer2"/>
    <property type="match status" value="1"/>
</dbReference>
<dbReference type="GO" id="GO:0051537">
    <property type="term" value="F:2 iron, 2 sulfur cluster binding"/>
    <property type="evidence" value="ECO:0007669"/>
    <property type="project" value="InterPro"/>
</dbReference>
<dbReference type="OrthoDB" id="9807864at2"/>
<dbReference type="InterPro" id="IPR012675">
    <property type="entry name" value="Beta-grasp_dom_sf"/>
</dbReference>
<reference evidence="2 3" key="1">
    <citation type="submission" date="2018-04" db="EMBL/GenBank/DDBJ databases">
        <title>Genomic Encyclopedia of Archaeal and Bacterial Type Strains, Phase II (KMG-II): from individual species to whole genera.</title>
        <authorList>
            <person name="Goeker M."/>
        </authorList>
    </citation>
    <scope>NUCLEOTIDE SEQUENCE [LARGE SCALE GENOMIC DNA]</scope>
    <source>
        <strain evidence="2 3">DSM 45787</strain>
    </source>
</reference>
<keyword evidence="3" id="KW-1185">Reference proteome</keyword>
<dbReference type="SUPFAM" id="SSF54292">
    <property type="entry name" value="2Fe-2S ferredoxin-like"/>
    <property type="match status" value="1"/>
</dbReference>
<comment type="caution">
    <text evidence="2">The sequence shown here is derived from an EMBL/GenBank/DDBJ whole genome shotgun (WGS) entry which is preliminary data.</text>
</comment>
<feature type="domain" description="2Fe-2S ferredoxin-type" evidence="1">
    <location>
        <begin position="2"/>
        <end position="97"/>
    </location>
</feature>
<sequence>MPCIYFASTDKKVEIEEGKESNVLRTSIRYECGIPYRCGGGLCGTCRIRVDEGAENLTEIKKKEVERLGGELLEKGYRLACQSFATGDVKIKWDTSVTVNVPPKLRKYWENKTS</sequence>
<dbReference type="PROSITE" id="PS00197">
    <property type="entry name" value="2FE2S_FER_1"/>
    <property type="match status" value="1"/>
</dbReference>
<dbReference type="InterPro" id="IPR001041">
    <property type="entry name" value="2Fe-2S_ferredoxin-type"/>
</dbReference>
<dbReference type="Pfam" id="PF00111">
    <property type="entry name" value="Fer2"/>
    <property type="match status" value="1"/>
</dbReference>
<dbReference type="AlphaFoldDB" id="A0A2T6C8M3"/>
<dbReference type="PROSITE" id="PS51085">
    <property type="entry name" value="2FE2S_FER_2"/>
    <property type="match status" value="1"/>
</dbReference>
<dbReference type="EMBL" id="QBKR01000002">
    <property type="protein sequence ID" value="PTX64660.1"/>
    <property type="molecule type" value="Genomic_DNA"/>
</dbReference>
<dbReference type="RefSeq" id="WP_108021719.1">
    <property type="nucleotide sequence ID" value="NZ_QBKR01000002.1"/>
</dbReference>
<dbReference type="Gene3D" id="3.10.20.30">
    <property type="match status" value="1"/>
</dbReference>
<dbReference type="InterPro" id="IPR036010">
    <property type="entry name" value="2Fe-2S_ferredoxin-like_sf"/>
</dbReference>
<organism evidence="2 3">
    <name type="scientific">Melghirimyces profundicolus</name>
    <dbReference type="NCBI Taxonomy" id="1242148"/>
    <lineage>
        <taxon>Bacteria</taxon>
        <taxon>Bacillati</taxon>
        <taxon>Bacillota</taxon>
        <taxon>Bacilli</taxon>
        <taxon>Bacillales</taxon>
        <taxon>Thermoactinomycetaceae</taxon>
        <taxon>Melghirimyces</taxon>
    </lineage>
</organism>
<gene>
    <name evidence="2" type="ORF">C8P63_102154</name>
</gene>
<evidence type="ECO:0000313" key="3">
    <source>
        <dbReference type="Proteomes" id="UP000244240"/>
    </source>
</evidence>
<name>A0A2T6C8M3_9BACL</name>
<evidence type="ECO:0000313" key="2">
    <source>
        <dbReference type="EMBL" id="PTX64660.1"/>
    </source>
</evidence>
<dbReference type="InterPro" id="IPR006058">
    <property type="entry name" value="2Fe2S_fd_BS"/>
</dbReference>
<evidence type="ECO:0000259" key="1">
    <source>
        <dbReference type="PROSITE" id="PS51085"/>
    </source>
</evidence>
<proteinExistence type="predicted"/>